<evidence type="ECO:0000259" key="12">
    <source>
        <dbReference type="Pfam" id="PF00156"/>
    </source>
</evidence>
<dbReference type="InterPro" id="IPR029057">
    <property type="entry name" value="PRTase-like"/>
</dbReference>
<proteinExistence type="inferred from homology"/>
<dbReference type="GO" id="GO:0002055">
    <property type="term" value="F:adenine binding"/>
    <property type="evidence" value="ECO:0007669"/>
    <property type="project" value="TreeGrafter"/>
</dbReference>
<keyword evidence="10 11" id="KW-0660">Purine salvage</keyword>
<evidence type="ECO:0000256" key="6">
    <source>
        <dbReference type="ARBA" id="ARBA00011893"/>
    </source>
</evidence>
<dbReference type="Gene3D" id="3.40.50.2020">
    <property type="match status" value="1"/>
</dbReference>
<comment type="subunit">
    <text evidence="11">Homodimer.</text>
</comment>
<evidence type="ECO:0000256" key="11">
    <source>
        <dbReference type="HAMAP-Rule" id="MF_00004"/>
    </source>
</evidence>
<dbReference type="PANTHER" id="PTHR32315">
    <property type="entry name" value="ADENINE PHOSPHORIBOSYLTRANSFERASE"/>
    <property type="match status" value="1"/>
</dbReference>
<evidence type="ECO:0000256" key="1">
    <source>
        <dbReference type="ARBA" id="ARBA00000868"/>
    </source>
</evidence>
<evidence type="ECO:0000313" key="13">
    <source>
        <dbReference type="EMBL" id="SDB85106.1"/>
    </source>
</evidence>
<dbReference type="CDD" id="cd06223">
    <property type="entry name" value="PRTases_typeI"/>
    <property type="match status" value="1"/>
</dbReference>
<comment type="subcellular location">
    <subcellularLocation>
        <location evidence="3 11">Cytoplasm</location>
    </subcellularLocation>
</comment>
<dbReference type="RefSeq" id="WP_092609328.1">
    <property type="nucleotide sequence ID" value="NZ_FMYF01000005.1"/>
</dbReference>
<dbReference type="GO" id="GO:0006166">
    <property type="term" value="P:purine ribonucleoside salvage"/>
    <property type="evidence" value="ECO:0007669"/>
    <property type="project" value="UniProtKB-UniRule"/>
</dbReference>
<keyword evidence="7 11" id="KW-0963">Cytoplasm</keyword>
<dbReference type="OrthoDB" id="9803963at2"/>
<evidence type="ECO:0000256" key="5">
    <source>
        <dbReference type="ARBA" id="ARBA00008391"/>
    </source>
</evidence>
<dbReference type="Proteomes" id="UP000199086">
    <property type="component" value="Unassembled WGS sequence"/>
</dbReference>
<dbReference type="HAMAP" id="MF_00004">
    <property type="entry name" value="Aden_phosphoribosyltr"/>
    <property type="match status" value="1"/>
</dbReference>
<keyword evidence="8 11" id="KW-0328">Glycosyltransferase</keyword>
<dbReference type="PANTHER" id="PTHR32315:SF3">
    <property type="entry name" value="ADENINE PHOSPHORIBOSYLTRANSFERASE"/>
    <property type="match status" value="1"/>
</dbReference>
<dbReference type="EMBL" id="FMYF01000005">
    <property type="protein sequence ID" value="SDB85106.1"/>
    <property type="molecule type" value="Genomic_DNA"/>
</dbReference>
<evidence type="ECO:0000256" key="2">
    <source>
        <dbReference type="ARBA" id="ARBA00003968"/>
    </source>
</evidence>
<comment type="similarity">
    <text evidence="5 11">Belongs to the purine/pyrimidine phosphoribosyltransferase family.</text>
</comment>
<reference evidence="13 14" key="1">
    <citation type="submission" date="2016-06" db="EMBL/GenBank/DDBJ databases">
        <authorList>
            <person name="Olsen C.W."/>
            <person name="Carey S."/>
            <person name="Hinshaw L."/>
            <person name="Karasin A.I."/>
        </authorList>
    </citation>
    <scope>NUCLEOTIDE SEQUENCE [LARGE SCALE GENOMIC DNA]</scope>
    <source>
        <strain evidence="13 14">LZ-22</strain>
    </source>
</reference>
<dbReference type="NCBIfam" id="TIGR01090">
    <property type="entry name" value="apt"/>
    <property type="match status" value="1"/>
</dbReference>
<evidence type="ECO:0000256" key="9">
    <source>
        <dbReference type="ARBA" id="ARBA00022679"/>
    </source>
</evidence>
<feature type="domain" description="Phosphoribosyltransferase" evidence="12">
    <location>
        <begin position="60"/>
        <end position="162"/>
    </location>
</feature>
<sequence length="190" mass="19764">MTTAVPARTSAENRRLIASLIRDIPDFPQQGVGFKDITPLLGSAEGFRATVDELVAAAPPAIDVVVGMEARGFIVGAPVAVALGAGFVPVRKPGKLPAATYEVSYDLEYGSETLTIHTDAIKPGSRVLVVDDVLATGGTLAATAELIRRLGAELVHVAVVMELAFLEPHRRLAEAGLGETAITALVTVEG</sequence>
<dbReference type="STRING" id="1577474.GA0111570_10510"/>
<dbReference type="FunFam" id="3.40.50.2020:FF:000021">
    <property type="entry name" value="Adenine phosphoribosyltransferase"/>
    <property type="match status" value="1"/>
</dbReference>
<dbReference type="NCBIfam" id="NF002634">
    <property type="entry name" value="PRK02304.1-3"/>
    <property type="match status" value="1"/>
</dbReference>
<comment type="pathway">
    <text evidence="4 11">Purine metabolism; AMP biosynthesis via salvage pathway; AMP from adenine: step 1/1.</text>
</comment>
<dbReference type="GO" id="GO:0016208">
    <property type="term" value="F:AMP binding"/>
    <property type="evidence" value="ECO:0007669"/>
    <property type="project" value="TreeGrafter"/>
</dbReference>
<evidence type="ECO:0000256" key="4">
    <source>
        <dbReference type="ARBA" id="ARBA00004659"/>
    </source>
</evidence>
<name>A0A1G6GVF4_9ACTN</name>
<evidence type="ECO:0000256" key="8">
    <source>
        <dbReference type="ARBA" id="ARBA00022676"/>
    </source>
</evidence>
<dbReference type="InterPro" id="IPR000836">
    <property type="entry name" value="PRTase_dom"/>
</dbReference>
<dbReference type="GO" id="GO:0006168">
    <property type="term" value="P:adenine salvage"/>
    <property type="evidence" value="ECO:0007669"/>
    <property type="project" value="InterPro"/>
</dbReference>
<dbReference type="SUPFAM" id="SSF53271">
    <property type="entry name" value="PRTase-like"/>
    <property type="match status" value="1"/>
</dbReference>
<dbReference type="GO" id="GO:0003999">
    <property type="term" value="F:adenine phosphoribosyltransferase activity"/>
    <property type="evidence" value="ECO:0007669"/>
    <property type="project" value="UniProtKB-UniRule"/>
</dbReference>
<protein>
    <recommendedName>
        <fullName evidence="6 11">Adenine phosphoribosyltransferase</fullName>
        <shortName evidence="11">APRT</shortName>
        <ecNumber evidence="6 11">2.4.2.7</ecNumber>
    </recommendedName>
</protein>
<organism evidence="13 14">
    <name type="scientific">Raineyella antarctica</name>
    <dbReference type="NCBI Taxonomy" id="1577474"/>
    <lineage>
        <taxon>Bacteria</taxon>
        <taxon>Bacillati</taxon>
        <taxon>Actinomycetota</taxon>
        <taxon>Actinomycetes</taxon>
        <taxon>Propionibacteriales</taxon>
        <taxon>Propionibacteriaceae</taxon>
        <taxon>Raineyella</taxon>
    </lineage>
</organism>
<dbReference type="NCBIfam" id="NF002636">
    <property type="entry name" value="PRK02304.1-5"/>
    <property type="match status" value="1"/>
</dbReference>
<evidence type="ECO:0000256" key="10">
    <source>
        <dbReference type="ARBA" id="ARBA00022726"/>
    </source>
</evidence>
<dbReference type="EC" id="2.4.2.7" evidence="6 11"/>
<dbReference type="Pfam" id="PF00156">
    <property type="entry name" value="Pribosyltran"/>
    <property type="match status" value="1"/>
</dbReference>
<keyword evidence="9 11" id="KW-0808">Transferase</keyword>
<evidence type="ECO:0000256" key="3">
    <source>
        <dbReference type="ARBA" id="ARBA00004496"/>
    </source>
</evidence>
<dbReference type="UniPathway" id="UPA00588">
    <property type="reaction ID" value="UER00646"/>
</dbReference>
<evidence type="ECO:0000256" key="7">
    <source>
        <dbReference type="ARBA" id="ARBA00022490"/>
    </source>
</evidence>
<dbReference type="GO" id="GO:0044209">
    <property type="term" value="P:AMP salvage"/>
    <property type="evidence" value="ECO:0007669"/>
    <property type="project" value="UniProtKB-UniRule"/>
</dbReference>
<dbReference type="InterPro" id="IPR050054">
    <property type="entry name" value="UPRTase/APRTase"/>
</dbReference>
<dbReference type="InterPro" id="IPR005764">
    <property type="entry name" value="Ade_phspho_trans"/>
</dbReference>
<dbReference type="GO" id="GO:0005737">
    <property type="term" value="C:cytoplasm"/>
    <property type="evidence" value="ECO:0007669"/>
    <property type="project" value="UniProtKB-SubCell"/>
</dbReference>
<keyword evidence="14" id="KW-1185">Reference proteome</keyword>
<dbReference type="AlphaFoldDB" id="A0A1G6GVF4"/>
<accession>A0A1G6GVF4</accession>
<comment type="catalytic activity">
    <reaction evidence="1 11">
        <text>AMP + diphosphate = 5-phospho-alpha-D-ribose 1-diphosphate + adenine</text>
        <dbReference type="Rhea" id="RHEA:16609"/>
        <dbReference type="ChEBI" id="CHEBI:16708"/>
        <dbReference type="ChEBI" id="CHEBI:33019"/>
        <dbReference type="ChEBI" id="CHEBI:58017"/>
        <dbReference type="ChEBI" id="CHEBI:456215"/>
        <dbReference type="EC" id="2.4.2.7"/>
    </reaction>
</comment>
<evidence type="ECO:0000313" key="14">
    <source>
        <dbReference type="Proteomes" id="UP000199086"/>
    </source>
</evidence>
<comment type="function">
    <text evidence="2 11">Catalyzes a salvage reaction resulting in the formation of AMP, that is energically less costly than de novo synthesis.</text>
</comment>
<gene>
    <name evidence="11" type="primary">apt</name>
    <name evidence="13" type="ORF">GA0111570_10510</name>
</gene>